<feature type="region of interest" description="Disordered" evidence="1">
    <location>
        <begin position="1"/>
        <end position="46"/>
    </location>
</feature>
<protein>
    <submittedName>
        <fullName evidence="2">Uncharacterized protein</fullName>
    </submittedName>
</protein>
<gene>
    <name evidence="2" type="ORF">PSALAMII_LOCUS4007</name>
</gene>
<accession>A0A9W4ND08</accession>
<name>A0A9W4ND08_9EURO</name>
<organism evidence="2 3">
    <name type="scientific">Penicillium salamii</name>
    <dbReference type="NCBI Taxonomy" id="1612424"/>
    <lineage>
        <taxon>Eukaryota</taxon>
        <taxon>Fungi</taxon>
        <taxon>Dikarya</taxon>
        <taxon>Ascomycota</taxon>
        <taxon>Pezizomycotina</taxon>
        <taxon>Eurotiomycetes</taxon>
        <taxon>Eurotiomycetidae</taxon>
        <taxon>Eurotiales</taxon>
        <taxon>Aspergillaceae</taxon>
        <taxon>Penicillium</taxon>
    </lineage>
</organism>
<dbReference type="EMBL" id="CAJVPG010000153">
    <property type="protein sequence ID" value="CAG8363555.1"/>
    <property type="molecule type" value="Genomic_DNA"/>
</dbReference>
<reference evidence="2" key="1">
    <citation type="submission" date="2021-07" db="EMBL/GenBank/DDBJ databases">
        <authorList>
            <person name="Branca A.L. A."/>
        </authorList>
    </citation>
    <scope>NUCLEOTIDE SEQUENCE</scope>
</reference>
<dbReference type="OrthoDB" id="9999821at2759"/>
<comment type="caution">
    <text evidence="2">The sequence shown here is derived from an EMBL/GenBank/DDBJ whole genome shotgun (WGS) entry which is preliminary data.</text>
</comment>
<dbReference type="AlphaFoldDB" id="A0A9W4ND08"/>
<evidence type="ECO:0000313" key="3">
    <source>
        <dbReference type="Proteomes" id="UP001152649"/>
    </source>
</evidence>
<keyword evidence="3" id="KW-1185">Reference proteome</keyword>
<evidence type="ECO:0000313" key="2">
    <source>
        <dbReference type="EMBL" id="CAG8363555.1"/>
    </source>
</evidence>
<proteinExistence type="predicted"/>
<feature type="compositionally biased region" description="Polar residues" evidence="1">
    <location>
        <begin position="35"/>
        <end position="45"/>
    </location>
</feature>
<evidence type="ECO:0000256" key="1">
    <source>
        <dbReference type="SAM" id="MobiDB-lite"/>
    </source>
</evidence>
<dbReference type="Proteomes" id="UP001152649">
    <property type="component" value="Unassembled WGS sequence"/>
</dbReference>
<sequence length="417" mass="47217">MTKMDHPTSPSPIDRPAKRQCRVSQAPEDEPKLENQPQQVTNGTTIEPKIPVRTRGTLTAEFMKVVNLNDSLATPVLKLLDLYFCLWQCYVVKSAEKIRLEEEQRRLQASNDLLASDSDTLLQLCNVQASVLWERKRAVQALCNGVVSALEASDLQPSSAEEPEGCFPSLPTHVKSLLYTPPYFPTAFDGQSYTRNERIEREWSVPVSLIGVCANITDYDLDLDLHAIWHESSGIPTPPPCLATDPNDLWQDSFGKDDPAEYETQEPSLIECLFYPNLDSLSGFKWTGPDPLSNSTRASDIFLHMSALLFPKEVHWIEFRFVRFDRISGETIGEDLFFLPRVETAMGNLYRIRRQLLDTITWHAVRATGTSFRLSLWPRAESLPYSSLSTHSLLTRLPPTLSLDPRFFVHNISSNYG</sequence>